<gene>
    <name evidence="1" type="ORF">ABIC20_007123</name>
</gene>
<reference evidence="1 2" key="1">
    <citation type="submission" date="2024-06" db="EMBL/GenBank/DDBJ databases">
        <title>Genomics of switchgrass bacterial isolates.</title>
        <authorList>
            <person name="Shade A."/>
        </authorList>
    </citation>
    <scope>NUCLEOTIDE SEQUENCE [LARGE SCALE GENOMIC DNA]</scope>
    <source>
        <strain evidence="1 2">PvP084</strain>
    </source>
</reference>
<protein>
    <submittedName>
        <fullName evidence="1">Uncharacterized protein</fullName>
    </submittedName>
</protein>
<keyword evidence="2" id="KW-1185">Reference proteome</keyword>
<comment type="caution">
    <text evidence="1">The sequence shown here is derived from an EMBL/GenBank/DDBJ whole genome shotgun (WGS) entry which is preliminary data.</text>
</comment>
<accession>A0ABV2NT97</accession>
<proteinExistence type="predicted"/>
<evidence type="ECO:0000313" key="1">
    <source>
        <dbReference type="EMBL" id="MET3869738.1"/>
    </source>
</evidence>
<evidence type="ECO:0000313" key="2">
    <source>
        <dbReference type="Proteomes" id="UP001549119"/>
    </source>
</evidence>
<dbReference type="RefSeq" id="WP_209651371.1">
    <property type="nucleotide sequence ID" value="NZ_JBEPNV010000003.1"/>
</dbReference>
<dbReference type="EMBL" id="JBEPNW010000005">
    <property type="protein sequence ID" value="MET3869738.1"/>
    <property type="molecule type" value="Genomic_DNA"/>
</dbReference>
<organism evidence="1 2">
    <name type="scientific">Methylobacterium radiotolerans</name>
    <dbReference type="NCBI Taxonomy" id="31998"/>
    <lineage>
        <taxon>Bacteria</taxon>
        <taxon>Pseudomonadati</taxon>
        <taxon>Pseudomonadota</taxon>
        <taxon>Alphaproteobacteria</taxon>
        <taxon>Hyphomicrobiales</taxon>
        <taxon>Methylobacteriaceae</taxon>
        <taxon>Methylobacterium</taxon>
    </lineage>
</organism>
<dbReference type="Proteomes" id="UP001549119">
    <property type="component" value="Unassembled WGS sequence"/>
</dbReference>
<sequence>MTDWIEHFRAAACGLTIAHVWRGHGSALFIELGALTPTTRRDGSPGEPRGEISLMVEWSWRIEDGQSIAYGSWSDEDLWPPAFARLVGRTVEELSTFGRPPEVLLSLGSDLRVASFMTAEGDPAWALSDRRGSRTITVCCRAGMIRVE</sequence>
<name>A0ABV2NT97_9HYPH</name>